<keyword evidence="3" id="KW-1185">Reference proteome</keyword>
<accession>A0A8E2JC27</accession>
<sequence>MSCTPTSWSAEESKAKIAAAYRRKSDMGIPINYSRFGNDFSKAHRTKSDLSMAMRESPLSRTSTEEEPEYVASLQVSSRSTELSHALEMRRTVSPDHPQELYQSISKKPVIEVTPPHSEDGYGFEPHTKGSHLYIPTDPRMLFLRPPAIMLPMQQQFVTSAPTLPQKSSKRWWFGKRNSVTVH</sequence>
<organism evidence="2 3">
    <name type="scientific">Lepidopterella palustris CBS 459.81</name>
    <dbReference type="NCBI Taxonomy" id="1314670"/>
    <lineage>
        <taxon>Eukaryota</taxon>
        <taxon>Fungi</taxon>
        <taxon>Dikarya</taxon>
        <taxon>Ascomycota</taxon>
        <taxon>Pezizomycotina</taxon>
        <taxon>Dothideomycetes</taxon>
        <taxon>Pleosporomycetidae</taxon>
        <taxon>Mytilinidiales</taxon>
        <taxon>Argynnaceae</taxon>
        <taxon>Lepidopterella</taxon>
    </lineage>
</organism>
<protein>
    <submittedName>
        <fullName evidence="2">Uncharacterized protein</fullName>
    </submittedName>
</protein>
<evidence type="ECO:0000313" key="3">
    <source>
        <dbReference type="Proteomes" id="UP000250266"/>
    </source>
</evidence>
<evidence type="ECO:0000313" key="2">
    <source>
        <dbReference type="EMBL" id="OCK77105.1"/>
    </source>
</evidence>
<evidence type="ECO:0000256" key="1">
    <source>
        <dbReference type="SAM" id="MobiDB-lite"/>
    </source>
</evidence>
<reference evidence="2 3" key="1">
    <citation type="journal article" date="2016" name="Nat. Commun.">
        <title>Ectomycorrhizal ecology is imprinted in the genome of the dominant symbiotic fungus Cenococcum geophilum.</title>
        <authorList>
            <consortium name="DOE Joint Genome Institute"/>
            <person name="Peter M."/>
            <person name="Kohler A."/>
            <person name="Ohm R.A."/>
            <person name="Kuo A."/>
            <person name="Krutzmann J."/>
            <person name="Morin E."/>
            <person name="Arend M."/>
            <person name="Barry K.W."/>
            <person name="Binder M."/>
            <person name="Choi C."/>
            <person name="Clum A."/>
            <person name="Copeland A."/>
            <person name="Grisel N."/>
            <person name="Haridas S."/>
            <person name="Kipfer T."/>
            <person name="LaButti K."/>
            <person name="Lindquist E."/>
            <person name="Lipzen A."/>
            <person name="Maire R."/>
            <person name="Meier B."/>
            <person name="Mihaltcheva S."/>
            <person name="Molinier V."/>
            <person name="Murat C."/>
            <person name="Poggeler S."/>
            <person name="Quandt C.A."/>
            <person name="Sperisen C."/>
            <person name="Tritt A."/>
            <person name="Tisserant E."/>
            <person name="Crous P.W."/>
            <person name="Henrissat B."/>
            <person name="Nehls U."/>
            <person name="Egli S."/>
            <person name="Spatafora J.W."/>
            <person name="Grigoriev I.V."/>
            <person name="Martin F.M."/>
        </authorList>
    </citation>
    <scope>NUCLEOTIDE SEQUENCE [LARGE SCALE GENOMIC DNA]</scope>
    <source>
        <strain evidence="2 3">CBS 459.81</strain>
    </source>
</reference>
<proteinExistence type="predicted"/>
<name>A0A8E2JC27_9PEZI</name>
<feature type="region of interest" description="Disordered" evidence="1">
    <location>
        <begin position="47"/>
        <end position="69"/>
    </location>
</feature>
<dbReference type="Proteomes" id="UP000250266">
    <property type="component" value="Unassembled WGS sequence"/>
</dbReference>
<dbReference type="AlphaFoldDB" id="A0A8E2JC27"/>
<dbReference type="EMBL" id="KV745155">
    <property type="protein sequence ID" value="OCK77105.1"/>
    <property type="molecule type" value="Genomic_DNA"/>
</dbReference>
<gene>
    <name evidence="2" type="ORF">K432DRAFT_129469</name>
</gene>